<evidence type="ECO:0000256" key="4">
    <source>
        <dbReference type="PROSITE-ProRule" id="PRU00175"/>
    </source>
</evidence>
<comment type="caution">
    <text evidence="7">The sequence shown here is derived from an EMBL/GenBank/DDBJ whole genome shotgun (WGS) entry which is preliminary data.</text>
</comment>
<reference evidence="7 8" key="1">
    <citation type="submission" date="2019-01" db="EMBL/GenBank/DDBJ databases">
        <title>Genomes sequencing and comparative genomics of infectious freshwater microsporidia, Cucumispora dikerogammari and Thelohania contejeani.</title>
        <authorList>
            <person name="Cormier A."/>
            <person name="Giraud I."/>
            <person name="Wattier R."/>
            <person name="Teixeira M."/>
            <person name="Grandjean F."/>
            <person name="Rigaud T."/>
            <person name="Cordaux R."/>
        </authorList>
    </citation>
    <scope>NUCLEOTIDE SEQUENCE [LARGE SCALE GENOMIC DNA]</scope>
    <source>
        <strain evidence="7">T1</strain>
        <tissue evidence="7">Spores</tissue>
    </source>
</reference>
<evidence type="ECO:0000313" key="7">
    <source>
        <dbReference type="EMBL" id="KAF7684601.1"/>
    </source>
</evidence>
<protein>
    <recommendedName>
        <fullName evidence="6">RING-type domain-containing protein</fullName>
    </recommendedName>
</protein>
<evidence type="ECO:0000256" key="3">
    <source>
        <dbReference type="ARBA" id="ARBA00022833"/>
    </source>
</evidence>
<keyword evidence="3" id="KW-0862">Zinc</keyword>
<dbReference type="Proteomes" id="UP001516464">
    <property type="component" value="Unassembled WGS sequence"/>
</dbReference>
<organism evidence="7 8">
    <name type="scientific">Astathelohania contejeani</name>
    <dbReference type="NCBI Taxonomy" id="164912"/>
    <lineage>
        <taxon>Eukaryota</taxon>
        <taxon>Fungi</taxon>
        <taxon>Fungi incertae sedis</taxon>
        <taxon>Microsporidia</taxon>
        <taxon>Astathelohaniidae</taxon>
        <taxon>Astathelohania</taxon>
    </lineage>
</organism>
<evidence type="ECO:0000256" key="1">
    <source>
        <dbReference type="ARBA" id="ARBA00022723"/>
    </source>
</evidence>
<dbReference type="PROSITE" id="PS00518">
    <property type="entry name" value="ZF_RING_1"/>
    <property type="match status" value="1"/>
</dbReference>
<dbReference type="EMBL" id="SBIQ01000007">
    <property type="protein sequence ID" value="KAF7684601.1"/>
    <property type="molecule type" value="Genomic_DNA"/>
</dbReference>
<dbReference type="PROSITE" id="PS50089">
    <property type="entry name" value="ZF_RING_2"/>
    <property type="match status" value="1"/>
</dbReference>
<sequence length="247" mass="28892">MNEKTALSLLIYCNRCHKSSMDSEQDRINIKKDVSKDPLFFTGECMHIICYNCVEEWDICRVCCKRVELVPIDDKFKENIVNNPTESFAKPLETMMFQLSSAINLILYLRNETRSYKNMLKRAKTELDRIRQIYKTQNTNEQPIFNFKEAITKTNINKNIQIENNSKNSSLAKNSIYRPGRRIEPNKAISRFRNMVSNDSNKSTSKSNNKKKSTTVIDLRRDSKRKKNEYSVSSSISSRLTLSKRKF</sequence>
<name>A0ABQ7I2F1_9MICR</name>
<dbReference type="InterPro" id="IPR001841">
    <property type="entry name" value="Znf_RING"/>
</dbReference>
<accession>A0ABQ7I2F1</accession>
<evidence type="ECO:0000256" key="5">
    <source>
        <dbReference type="SAM" id="MobiDB-lite"/>
    </source>
</evidence>
<keyword evidence="1" id="KW-0479">Metal-binding</keyword>
<evidence type="ECO:0000313" key="8">
    <source>
        <dbReference type="Proteomes" id="UP001516464"/>
    </source>
</evidence>
<evidence type="ECO:0000259" key="6">
    <source>
        <dbReference type="PROSITE" id="PS50089"/>
    </source>
</evidence>
<feature type="domain" description="RING-type" evidence="6">
    <location>
        <begin position="13"/>
        <end position="63"/>
    </location>
</feature>
<feature type="region of interest" description="Disordered" evidence="5">
    <location>
        <begin position="195"/>
        <end position="235"/>
    </location>
</feature>
<keyword evidence="2 4" id="KW-0863">Zinc-finger</keyword>
<gene>
    <name evidence="7" type="ORF">TCON_0213</name>
</gene>
<keyword evidence="8" id="KW-1185">Reference proteome</keyword>
<proteinExistence type="predicted"/>
<evidence type="ECO:0000256" key="2">
    <source>
        <dbReference type="ARBA" id="ARBA00022771"/>
    </source>
</evidence>
<dbReference type="InterPro" id="IPR017907">
    <property type="entry name" value="Znf_RING_CS"/>
</dbReference>